<sequence length="237" mass="26032">MITAFSIRTRVIVVLFFLCLGWLISYAFVGVVNGSWHVGLFEAIRIGIKGVAPAVGLAIILGHPRVIDFIWRCFPWLNSLIAPNLNGVYKLWIGTNFKLLLDRKNFYEGLSDVKADASTEINSDDLAHIGIVCVKAGLFAIRIHMTPLEDAPSASSSNVISAVLEKAPSEGGFRLHYIFESHVSNPSETDTQKYYGAATLQLSAGLVSDCSGDYWTNRAWFKGLNTAGRVRITRIAP</sequence>
<evidence type="ECO:0000313" key="2">
    <source>
        <dbReference type="EMBL" id="MFC3105426.1"/>
    </source>
</evidence>
<evidence type="ECO:0000256" key="1">
    <source>
        <dbReference type="SAM" id="Phobius"/>
    </source>
</evidence>
<dbReference type="RefSeq" id="WP_380690978.1">
    <property type="nucleotide sequence ID" value="NZ_JBHRSS010000008.1"/>
</dbReference>
<dbReference type="EMBL" id="JBHRSS010000008">
    <property type="protein sequence ID" value="MFC3105426.1"/>
    <property type="molecule type" value="Genomic_DNA"/>
</dbReference>
<evidence type="ECO:0000313" key="3">
    <source>
        <dbReference type="Proteomes" id="UP001595462"/>
    </source>
</evidence>
<keyword evidence="3" id="KW-1185">Reference proteome</keyword>
<accession>A0ABV7EU19</accession>
<dbReference type="Proteomes" id="UP001595462">
    <property type="component" value="Unassembled WGS sequence"/>
</dbReference>
<proteinExistence type="predicted"/>
<evidence type="ECO:0008006" key="4">
    <source>
        <dbReference type="Google" id="ProtNLM"/>
    </source>
</evidence>
<keyword evidence="1" id="KW-0812">Transmembrane</keyword>
<feature type="transmembrane region" description="Helical" evidence="1">
    <location>
        <begin position="12"/>
        <end position="31"/>
    </location>
</feature>
<organism evidence="2 3">
    <name type="scientific">Salinisphaera aquimarina</name>
    <dbReference type="NCBI Taxonomy" id="2094031"/>
    <lineage>
        <taxon>Bacteria</taxon>
        <taxon>Pseudomonadati</taxon>
        <taxon>Pseudomonadota</taxon>
        <taxon>Gammaproteobacteria</taxon>
        <taxon>Salinisphaerales</taxon>
        <taxon>Salinisphaeraceae</taxon>
        <taxon>Salinisphaera</taxon>
    </lineage>
</organism>
<keyword evidence="1" id="KW-0472">Membrane</keyword>
<comment type="caution">
    <text evidence="2">The sequence shown here is derived from an EMBL/GenBank/DDBJ whole genome shotgun (WGS) entry which is preliminary data.</text>
</comment>
<name>A0ABV7EU19_9GAMM</name>
<gene>
    <name evidence="2" type="ORF">ACFOSU_16245</name>
</gene>
<keyword evidence="1" id="KW-1133">Transmembrane helix</keyword>
<reference evidence="3" key="1">
    <citation type="journal article" date="2019" name="Int. J. Syst. Evol. Microbiol.">
        <title>The Global Catalogue of Microorganisms (GCM) 10K type strain sequencing project: providing services to taxonomists for standard genome sequencing and annotation.</title>
        <authorList>
            <consortium name="The Broad Institute Genomics Platform"/>
            <consortium name="The Broad Institute Genome Sequencing Center for Infectious Disease"/>
            <person name="Wu L."/>
            <person name="Ma J."/>
        </authorList>
    </citation>
    <scope>NUCLEOTIDE SEQUENCE [LARGE SCALE GENOMIC DNA]</scope>
    <source>
        <strain evidence="3">KCTC 52640</strain>
    </source>
</reference>
<protein>
    <recommendedName>
        <fullName evidence="4">SMODS-associating 2TM beta-strand rich effector domain-containing protein</fullName>
    </recommendedName>
</protein>